<evidence type="ECO:0000313" key="8">
    <source>
        <dbReference type="EMBL" id="VED48079.1"/>
    </source>
</evidence>
<feature type="transmembrane region" description="Helical" evidence="6">
    <location>
        <begin position="84"/>
        <end position="103"/>
    </location>
</feature>
<keyword evidence="5 6" id="KW-0472">Membrane</keyword>
<reference evidence="8 9" key="1">
    <citation type="submission" date="2018-12" db="EMBL/GenBank/DDBJ databases">
        <authorList>
            <consortium name="Pathogen Informatics"/>
        </authorList>
    </citation>
    <scope>NUCLEOTIDE SEQUENCE [LARGE SCALE GENOMIC DNA]</scope>
    <source>
        <strain evidence="8 9">NCTC9997</strain>
    </source>
</reference>
<evidence type="ECO:0000313" key="9">
    <source>
        <dbReference type="Proteomes" id="UP000267630"/>
    </source>
</evidence>
<evidence type="ECO:0000256" key="3">
    <source>
        <dbReference type="ARBA" id="ARBA00022692"/>
    </source>
</evidence>
<feature type="domain" description="MASE1" evidence="7">
    <location>
        <begin position="14"/>
        <end position="149"/>
    </location>
</feature>
<proteinExistence type="predicted"/>
<comment type="subcellular location">
    <subcellularLocation>
        <location evidence="1">Cell membrane</location>
        <topology evidence="1">Multi-pass membrane protein</topology>
    </subcellularLocation>
</comment>
<sequence length="165" mass="18662">MTGKFNINIRRSLLALIVCLITIPLARFISPQALIDGNQIFLAWLPLSMMYAVIFIFGRYAVGPLIIAFAITNAWIIPLTIPQAAILLFCQLFSVLASCAVVRMLLGKTWRSGLTTKRMGIRIFWGGFFAPILMKVTMYLAGVFFFFPTGYIKLFQRHAGNLYHY</sequence>
<evidence type="ECO:0000256" key="5">
    <source>
        <dbReference type="ARBA" id="ARBA00023136"/>
    </source>
</evidence>
<keyword evidence="4 6" id="KW-1133">Transmembrane helix</keyword>
<organism evidence="8 9">
    <name type="scientific">Raoultella terrigena</name>
    <name type="common">Klebsiella terrigena</name>
    <dbReference type="NCBI Taxonomy" id="577"/>
    <lineage>
        <taxon>Bacteria</taxon>
        <taxon>Pseudomonadati</taxon>
        <taxon>Pseudomonadota</taxon>
        <taxon>Gammaproteobacteria</taxon>
        <taxon>Enterobacterales</taxon>
        <taxon>Enterobacteriaceae</taxon>
        <taxon>Klebsiella/Raoultella group</taxon>
        <taxon>Raoultella</taxon>
    </lineage>
</organism>
<dbReference type="GO" id="GO:0005886">
    <property type="term" value="C:plasma membrane"/>
    <property type="evidence" value="ECO:0007669"/>
    <property type="project" value="UniProtKB-SubCell"/>
</dbReference>
<feature type="transmembrane region" description="Helical" evidence="6">
    <location>
        <begin position="123"/>
        <end position="147"/>
    </location>
</feature>
<evidence type="ECO:0000256" key="2">
    <source>
        <dbReference type="ARBA" id="ARBA00022475"/>
    </source>
</evidence>
<keyword evidence="3 6" id="KW-0812">Transmembrane</keyword>
<protein>
    <submittedName>
        <fullName evidence="8">MASE1</fullName>
    </submittedName>
</protein>
<feature type="transmembrane region" description="Helical" evidence="6">
    <location>
        <begin position="12"/>
        <end position="29"/>
    </location>
</feature>
<dbReference type="InterPro" id="IPR007895">
    <property type="entry name" value="MASE1"/>
</dbReference>
<evidence type="ECO:0000256" key="1">
    <source>
        <dbReference type="ARBA" id="ARBA00004651"/>
    </source>
</evidence>
<keyword evidence="9" id="KW-1185">Reference proteome</keyword>
<dbReference type="AlphaFoldDB" id="A0A7Z8Z912"/>
<gene>
    <name evidence="8" type="ORF">NCTC9997_01842</name>
</gene>
<accession>A0A7Z8Z912</accession>
<dbReference type="EMBL" id="LR134253">
    <property type="protein sequence ID" value="VED48079.1"/>
    <property type="molecule type" value="Genomic_DNA"/>
</dbReference>
<name>A0A7Z8Z912_RAOTE</name>
<keyword evidence="2" id="KW-1003">Cell membrane</keyword>
<evidence type="ECO:0000259" key="7">
    <source>
        <dbReference type="Pfam" id="PF05231"/>
    </source>
</evidence>
<evidence type="ECO:0000256" key="4">
    <source>
        <dbReference type="ARBA" id="ARBA00022989"/>
    </source>
</evidence>
<dbReference type="Pfam" id="PF05231">
    <property type="entry name" value="MASE1"/>
    <property type="match status" value="1"/>
</dbReference>
<dbReference type="Proteomes" id="UP000267630">
    <property type="component" value="Chromosome 3"/>
</dbReference>
<evidence type="ECO:0000256" key="6">
    <source>
        <dbReference type="SAM" id="Phobius"/>
    </source>
</evidence>